<feature type="region of interest" description="Disordered" evidence="1">
    <location>
        <begin position="113"/>
        <end position="138"/>
    </location>
</feature>
<protein>
    <submittedName>
        <fullName evidence="2">Uncharacterized protein</fullName>
    </submittedName>
</protein>
<name>A0AAE8SK16_9HYPO</name>
<accession>A0AAE8SK16</accession>
<evidence type="ECO:0000313" key="2">
    <source>
        <dbReference type="EMBL" id="SPJ79585.1"/>
    </source>
</evidence>
<gene>
    <name evidence="2" type="ORF">FTOL_07976</name>
</gene>
<feature type="compositionally biased region" description="Gly residues" evidence="1">
    <location>
        <begin position="116"/>
        <end position="125"/>
    </location>
</feature>
<evidence type="ECO:0000256" key="1">
    <source>
        <dbReference type="SAM" id="MobiDB-lite"/>
    </source>
</evidence>
<comment type="caution">
    <text evidence="2">The sequence shown here is derived from an EMBL/GenBank/DDBJ whole genome shotgun (WGS) entry which is preliminary data.</text>
</comment>
<organism evidence="2 3">
    <name type="scientific">Fusarium torulosum</name>
    <dbReference type="NCBI Taxonomy" id="33205"/>
    <lineage>
        <taxon>Eukaryota</taxon>
        <taxon>Fungi</taxon>
        <taxon>Dikarya</taxon>
        <taxon>Ascomycota</taxon>
        <taxon>Pezizomycotina</taxon>
        <taxon>Sordariomycetes</taxon>
        <taxon>Hypocreomycetidae</taxon>
        <taxon>Hypocreales</taxon>
        <taxon>Nectriaceae</taxon>
        <taxon>Fusarium</taxon>
    </lineage>
</organism>
<evidence type="ECO:0000313" key="3">
    <source>
        <dbReference type="Proteomes" id="UP001187734"/>
    </source>
</evidence>
<dbReference type="Proteomes" id="UP001187734">
    <property type="component" value="Unassembled WGS sequence"/>
</dbReference>
<dbReference type="EMBL" id="ONZP01000271">
    <property type="protein sequence ID" value="SPJ79585.1"/>
    <property type="molecule type" value="Genomic_DNA"/>
</dbReference>
<sequence>MTCLGDGLLAELIVARAGDFLLTVLAEGMVAVAGEGTRSLTTGAEVDGNGDRGILGVDATWGAEVKDTPFEALSGALSGSGLLTTIARTESGVGARIGEATLEVEVLGTAADEGAGDMGSDGAAGLGLSPSMSMTRLQ</sequence>
<reference evidence="2" key="1">
    <citation type="submission" date="2018-03" db="EMBL/GenBank/DDBJ databases">
        <authorList>
            <person name="Guldener U."/>
        </authorList>
    </citation>
    <scope>NUCLEOTIDE SEQUENCE</scope>
</reference>
<dbReference type="AlphaFoldDB" id="A0AAE8SK16"/>
<proteinExistence type="predicted"/>
<keyword evidence="3" id="KW-1185">Reference proteome</keyword>